<gene>
    <name evidence="1" type="ORF">P0Y49_11800</name>
</gene>
<dbReference type="Pfam" id="PF19781">
    <property type="entry name" value="DUF6266"/>
    <property type="match status" value="1"/>
</dbReference>
<sequence length="209" mass="23418">MGKLLGGLYGPLVGTTGNITSYVLNGQNVTRMLRHKRTRTSEKQFNNEMRMKVINDFFYLMKPFLKAGFSNAARNSTKNYYNLAVSYNKRAALKGLYPNVEIDYPNVVLSDGDLLPAENPTVERTVAGLEFTWDTDGFGWGNGADQVMVLAYFPEAEQPVFFSYGAERMDGKELLPLHPPLLELPAHIYISFVSPDRTSVARSTYLGEV</sequence>
<dbReference type="Proteomes" id="UP001214530">
    <property type="component" value="Chromosome"/>
</dbReference>
<reference evidence="1" key="1">
    <citation type="submission" date="2023-03" db="EMBL/GenBank/DDBJ databases">
        <title>Andean soil-derived lignocellulolytic bacterial consortium as a source of novel taxa and putative plastic-active enzymes.</title>
        <authorList>
            <person name="Diaz-Garcia L."/>
            <person name="Chuvochina M."/>
            <person name="Feuerriegel G."/>
            <person name="Bunk B."/>
            <person name="Sproer C."/>
            <person name="Streit W.R."/>
            <person name="Rodriguez L.M."/>
            <person name="Overmann J."/>
            <person name="Jimenez D.J."/>
        </authorList>
    </citation>
    <scope>NUCLEOTIDE SEQUENCE</scope>
    <source>
        <strain evidence="1">MAG 3858</strain>
    </source>
</reference>
<proteinExistence type="predicted"/>
<dbReference type="AlphaFoldDB" id="A0AAJ6B6X6"/>
<organism evidence="1 2">
    <name type="scientific">Candidatus Pedobacter colombiensis</name>
    <dbReference type="NCBI Taxonomy" id="3121371"/>
    <lineage>
        <taxon>Bacteria</taxon>
        <taxon>Pseudomonadati</taxon>
        <taxon>Bacteroidota</taxon>
        <taxon>Sphingobacteriia</taxon>
        <taxon>Sphingobacteriales</taxon>
        <taxon>Sphingobacteriaceae</taxon>
        <taxon>Pedobacter</taxon>
    </lineage>
</organism>
<evidence type="ECO:0000313" key="2">
    <source>
        <dbReference type="Proteomes" id="UP001214530"/>
    </source>
</evidence>
<dbReference type="InterPro" id="IPR046233">
    <property type="entry name" value="DUF6266"/>
</dbReference>
<name>A0AAJ6B6X6_9SPHI</name>
<dbReference type="EMBL" id="CP119313">
    <property type="protein sequence ID" value="WEK17478.1"/>
    <property type="molecule type" value="Genomic_DNA"/>
</dbReference>
<protein>
    <submittedName>
        <fullName evidence="1">DUF6266 family protein</fullName>
    </submittedName>
</protein>
<accession>A0AAJ6B6X6</accession>
<evidence type="ECO:0000313" key="1">
    <source>
        <dbReference type="EMBL" id="WEK17478.1"/>
    </source>
</evidence>